<name>A0A6N8EZS3_PAEMA</name>
<evidence type="ECO:0000313" key="2">
    <source>
        <dbReference type="EMBL" id="MUG25204.1"/>
    </source>
</evidence>
<reference evidence="2 3" key="1">
    <citation type="submission" date="2019-11" db="EMBL/GenBank/DDBJ databases">
        <title>Draft genome sequences of five Paenibacillus species of dairy origin.</title>
        <authorList>
            <person name="Olajide A.M."/>
            <person name="Chen S."/>
            <person name="Lapointe G."/>
        </authorList>
    </citation>
    <scope>NUCLEOTIDE SEQUENCE [LARGE SCALE GENOMIC DNA]</scope>
    <source>
        <strain evidence="2 3">3CT49</strain>
    </source>
</reference>
<comment type="caution">
    <text evidence="2">The sequence shown here is derived from an EMBL/GenBank/DDBJ whole genome shotgun (WGS) entry which is preliminary data.</text>
</comment>
<keyword evidence="1" id="KW-0472">Membrane</keyword>
<gene>
    <name evidence="2" type="ORF">GNQ08_22820</name>
</gene>
<dbReference type="RefSeq" id="WP_155620908.1">
    <property type="nucleotide sequence ID" value="NZ_JARTKF010000070.1"/>
</dbReference>
<evidence type="ECO:0000313" key="3">
    <source>
        <dbReference type="Proteomes" id="UP000442469"/>
    </source>
</evidence>
<feature type="transmembrane region" description="Helical" evidence="1">
    <location>
        <begin position="58"/>
        <end position="76"/>
    </location>
</feature>
<keyword evidence="1" id="KW-1133">Transmembrane helix</keyword>
<protein>
    <submittedName>
        <fullName evidence="2">Uncharacterized protein</fullName>
    </submittedName>
</protein>
<dbReference type="Proteomes" id="UP000442469">
    <property type="component" value="Unassembled WGS sequence"/>
</dbReference>
<sequence>MDSGDSYTFAGKSGDVIEEEAYIKFSGFAGYFMASRGQKPWHSSWHFISNNLAETKDLVLRPMFIGAVFMLLFGLIKDGIPDISLKLALILFWLGSINGALALYTISPSAKKKEKGCRHRAINLVKIPPVQARLGLRPHTMK</sequence>
<evidence type="ECO:0000256" key="1">
    <source>
        <dbReference type="SAM" id="Phobius"/>
    </source>
</evidence>
<keyword evidence="1" id="KW-0812">Transmembrane</keyword>
<dbReference type="EMBL" id="WNZZ01000022">
    <property type="protein sequence ID" value="MUG25204.1"/>
    <property type="molecule type" value="Genomic_DNA"/>
</dbReference>
<accession>A0A6N8EZS3</accession>
<organism evidence="2 3">
    <name type="scientific">Paenibacillus macerans</name>
    <name type="common">Bacillus macerans</name>
    <dbReference type="NCBI Taxonomy" id="44252"/>
    <lineage>
        <taxon>Bacteria</taxon>
        <taxon>Bacillati</taxon>
        <taxon>Bacillota</taxon>
        <taxon>Bacilli</taxon>
        <taxon>Bacillales</taxon>
        <taxon>Paenibacillaceae</taxon>
        <taxon>Paenibacillus</taxon>
    </lineage>
</organism>
<feature type="transmembrane region" description="Helical" evidence="1">
    <location>
        <begin position="88"/>
        <end position="106"/>
    </location>
</feature>
<proteinExistence type="predicted"/>
<dbReference type="AlphaFoldDB" id="A0A6N8EZS3"/>